<feature type="region of interest" description="Disordered" evidence="8">
    <location>
        <begin position="729"/>
        <end position="752"/>
    </location>
</feature>
<dbReference type="SUPFAM" id="SSF49313">
    <property type="entry name" value="Cadherin-like"/>
    <property type="match status" value="7"/>
</dbReference>
<feature type="domain" description="Cadherin" evidence="10">
    <location>
        <begin position="182"/>
        <end position="316"/>
    </location>
</feature>
<evidence type="ECO:0000256" key="4">
    <source>
        <dbReference type="ARBA" id="ARBA00022837"/>
    </source>
</evidence>
<dbReference type="WBParaSite" id="HNAJ_0000143701-mRNA-1">
    <property type="protein sequence ID" value="HNAJ_0000143701-mRNA-1"/>
    <property type="gene ID" value="HNAJ_0000143701"/>
</dbReference>
<dbReference type="PANTHER" id="PTHR24026">
    <property type="entry name" value="FAT ATYPICAL CADHERIN-RELATED"/>
    <property type="match status" value="1"/>
</dbReference>
<feature type="domain" description="Cadherin" evidence="10">
    <location>
        <begin position="838"/>
        <end position="964"/>
    </location>
</feature>
<keyword evidence="4 7" id="KW-0106">Calcium</keyword>
<evidence type="ECO:0000256" key="2">
    <source>
        <dbReference type="ARBA" id="ARBA00022692"/>
    </source>
</evidence>
<dbReference type="Pfam" id="PF00028">
    <property type="entry name" value="Cadherin"/>
    <property type="match status" value="2"/>
</dbReference>
<dbReference type="PANTHER" id="PTHR24026:SF133">
    <property type="entry name" value="CADHERIN-RELATED FAMILY MEMBER 2"/>
    <property type="match status" value="1"/>
</dbReference>
<dbReference type="EMBL" id="UZAE01000557">
    <property type="protein sequence ID" value="VDN97295.1"/>
    <property type="molecule type" value="Genomic_DNA"/>
</dbReference>
<dbReference type="InterPro" id="IPR015919">
    <property type="entry name" value="Cadherin-like_sf"/>
</dbReference>
<name>A0A158QH46_RODNA</name>
<proteinExistence type="predicted"/>
<accession>A0A158QH46</accession>
<evidence type="ECO:0000313" key="12">
    <source>
        <dbReference type="Proteomes" id="UP000278807"/>
    </source>
</evidence>
<evidence type="ECO:0000256" key="7">
    <source>
        <dbReference type="PROSITE-ProRule" id="PRU00043"/>
    </source>
</evidence>
<feature type="domain" description="Cadherin" evidence="10">
    <location>
        <begin position="690"/>
        <end position="831"/>
    </location>
</feature>
<dbReference type="GO" id="GO:0007156">
    <property type="term" value="P:homophilic cell adhesion via plasma membrane adhesion molecules"/>
    <property type="evidence" value="ECO:0007669"/>
    <property type="project" value="InterPro"/>
</dbReference>
<reference evidence="11 12" key="2">
    <citation type="submission" date="2018-11" db="EMBL/GenBank/DDBJ databases">
        <authorList>
            <consortium name="Pathogen Informatics"/>
        </authorList>
    </citation>
    <scope>NUCLEOTIDE SEQUENCE [LARGE SCALE GENOMIC DNA]</scope>
</reference>
<dbReference type="PRINTS" id="PR00205">
    <property type="entry name" value="CADHERIN"/>
</dbReference>
<dbReference type="Proteomes" id="UP000278807">
    <property type="component" value="Unassembled WGS sequence"/>
</dbReference>
<dbReference type="PROSITE" id="PS50268">
    <property type="entry name" value="CADHERIN_2"/>
    <property type="match status" value="7"/>
</dbReference>
<evidence type="ECO:0000313" key="13">
    <source>
        <dbReference type="WBParaSite" id="HNAJ_0000143701-mRNA-1"/>
    </source>
</evidence>
<gene>
    <name evidence="11" type="ORF">HNAJ_LOCUS1436</name>
</gene>
<keyword evidence="2 9" id="KW-0812">Transmembrane</keyword>
<dbReference type="PROSITE" id="PS00232">
    <property type="entry name" value="CADHERIN_1"/>
    <property type="match status" value="4"/>
</dbReference>
<feature type="domain" description="Cadherin" evidence="10">
    <location>
        <begin position="487"/>
        <end position="629"/>
    </location>
</feature>
<dbReference type="CDD" id="cd11304">
    <property type="entry name" value="Cadherin_repeat"/>
    <property type="match status" value="7"/>
</dbReference>
<dbReference type="SMART" id="SM00112">
    <property type="entry name" value="CA"/>
    <property type="match status" value="7"/>
</dbReference>
<dbReference type="Gene3D" id="2.60.40.60">
    <property type="entry name" value="Cadherins"/>
    <property type="match status" value="7"/>
</dbReference>
<dbReference type="STRING" id="102285.A0A158QH46"/>
<evidence type="ECO:0000256" key="6">
    <source>
        <dbReference type="ARBA" id="ARBA00023136"/>
    </source>
</evidence>
<feature type="domain" description="Cadherin" evidence="10">
    <location>
        <begin position="317"/>
        <end position="479"/>
    </location>
</feature>
<dbReference type="OrthoDB" id="6252479at2759"/>
<evidence type="ECO:0000259" key="10">
    <source>
        <dbReference type="PROSITE" id="PS50268"/>
    </source>
</evidence>
<dbReference type="InterPro" id="IPR002126">
    <property type="entry name" value="Cadherin-like_dom"/>
</dbReference>
<evidence type="ECO:0000256" key="1">
    <source>
        <dbReference type="ARBA" id="ARBA00004370"/>
    </source>
</evidence>
<organism evidence="13">
    <name type="scientific">Rodentolepis nana</name>
    <name type="common">Dwarf tapeworm</name>
    <name type="synonym">Hymenolepis nana</name>
    <dbReference type="NCBI Taxonomy" id="102285"/>
    <lineage>
        <taxon>Eukaryota</taxon>
        <taxon>Metazoa</taxon>
        <taxon>Spiralia</taxon>
        <taxon>Lophotrochozoa</taxon>
        <taxon>Platyhelminthes</taxon>
        <taxon>Cestoda</taxon>
        <taxon>Eucestoda</taxon>
        <taxon>Cyclophyllidea</taxon>
        <taxon>Hymenolepididae</taxon>
        <taxon>Rodentolepis</taxon>
    </lineage>
</organism>
<evidence type="ECO:0000256" key="8">
    <source>
        <dbReference type="SAM" id="MobiDB-lite"/>
    </source>
</evidence>
<keyword evidence="12" id="KW-1185">Reference proteome</keyword>
<reference evidence="13" key="1">
    <citation type="submission" date="2016-04" db="UniProtKB">
        <authorList>
            <consortium name="WormBaseParasite"/>
        </authorList>
    </citation>
    <scope>IDENTIFICATION</scope>
</reference>
<dbReference type="GO" id="GO:0005509">
    <property type="term" value="F:calcium ion binding"/>
    <property type="evidence" value="ECO:0007669"/>
    <property type="project" value="UniProtKB-UniRule"/>
</dbReference>
<keyword evidence="6 9" id="KW-0472">Membrane</keyword>
<protein>
    <submittedName>
        <fullName evidence="13">Protocadherin-1</fullName>
    </submittedName>
</protein>
<evidence type="ECO:0000256" key="9">
    <source>
        <dbReference type="SAM" id="Phobius"/>
    </source>
</evidence>
<dbReference type="InterPro" id="IPR020894">
    <property type="entry name" value="Cadherin_CS"/>
</dbReference>
<feature type="domain" description="Cadherin" evidence="10">
    <location>
        <begin position="971"/>
        <end position="1100"/>
    </location>
</feature>
<feature type="region of interest" description="Disordered" evidence="8">
    <location>
        <begin position="1090"/>
        <end position="1111"/>
    </location>
</feature>
<comment type="subcellular location">
    <subcellularLocation>
        <location evidence="1">Membrane</location>
    </subcellularLocation>
</comment>
<evidence type="ECO:0000256" key="5">
    <source>
        <dbReference type="ARBA" id="ARBA00022989"/>
    </source>
</evidence>
<keyword evidence="3" id="KW-0677">Repeat</keyword>
<sequence>MFYHQVKTSIALANLAIVLIINVTIVLSQQSISLGDNTPKDYVVAENVLGDAMGAVTYALLNSPVSGYFRIDPHTGSLITRRAVDRDVLCPESGLCCAQNTQNSRLSTLRRADNGEAGSICSLRLDVAVTAGQRGDLVPTTRQVYVDIKDENDHSPVFSIPSHTSQHGHYSNAKYGSSSNTHTPVLVLDISEAAIPGSHRLVLPLAVDIDSAPFNVQNYLLDSGINSRFQLSSSTSPERFFKLEVQKRELTGVTQFESDALITGLDLLLIAPLDRESLSLFEFDILAIDGGSPNQRTGTLSVQIRVTDANDHDPIFEHPSYEKSVEEGQVFETTHILKVTAHDQDEGPNARIRYSWWPDYDRFGSDAKLLEQSPVRLLTDEEIASQFGSHVSPERLVSLQALPTYWFCLNEQTGEIFVHRPLDYETKRRFVFAIVATNPDADDPTGKAASITRKSLKNSPSMTEVTINIINLNDEKPQISIDYVVNSDSVKHKQVKENDSPDHFIALIRVTDADASHSKLPHSPLEDPWMSNFQYSSAHSRSSLSTPGGVVTCELGSHTSNYTLFHNTQTDVAAGVVEYVLKTQTPLDREREQRQFVIIRCSDDGTPSKTSTATVEVEILDQNDNVPEITVRTRIPSTLRPYQSSVLSPIPRSRLADILQKSPPVWQKAHPLVEHPLMTAYEAGVPVILVTIPENRPPGTIVASLRGVDQDAGENGRVTFRILKEDRSLPRISPESAPTNQQTGRYPEGKFDLESSPVTIRSDVSRSDLFKLESNGDITTTRTIDREQSSPLRDEVYLFIEAQDWGQPKALSSYVLLAVAIEDENDNSPYFILPQMGFSVMENLPAPRRIGEILVQDADAGTEVGEIYHDILPNPPRVSESPKHIINLFINPNHGRLELPFVIDATPDGRFFLNVTRSLDRELEDSFRFLVQASDYLGPSHPKHTSTATITVSVVDVNDNPPEIIFPKPATATTYVHTLSYLETPDTEILSVNANDKDSNEENGKIVFELGSVIPSIPGEDSSLLAKTAMHGDLFKLDPFKGLLKTQRRMSEDDIGEHWLQLIVRDTGTPPQQATQVIRLAVGRSPPQFASNIRGRMPSHPRKPPNEYTGGSVVGPLYRPGLEWGGANGRTPSSMVLLVLISLMIAGIVVLIGLCFYSRHRRKSFLCLPDVCSLFRKSRQASSSPYSNSECVERSVKVPKDNTTLRKGSKESSLQARVWSPLPAPPLSGDYIVSSSKCLPNQMGAFVSIANANSRCQVDGVQSLMADGSDFFEGSSKLYTDCYHVGMPCNQGPIQSSRFVPVPATTFKSIVTSDDEFSAPKGHFYNSATMAAQSTAISPLHRQNFLTTSSRYGETLPLPPLYAQSVPNHCRNDGIVEVFK</sequence>
<feature type="transmembrane region" description="Helical" evidence="9">
    <location>
        <begin position="1135"/>
        <end position="1157"/>
    </location>
</feature>
<feature type="domain" description="Cadherin" evidence="10">
    <location>
        <begin position="26"/>
        <end position="158"/>
    </location>
</feature>
<dbReference type="GO" id="GO:0005886">
    <property type="term" value="C:plasma membrane"/>
    <property type="evidence" value="ECO:0007669"/>
    <property type="project" value="InterPro"/>
</dbReference>
<evidence type="ECO:0000313" key="11">
    <source>
        <dbReference type="EMBL" id="VDN97295.1"/>
    </source>
</evidence>
<evidence type="ECO:0000256" key="3">
    <source>
        <dbReference type="ARBA" id="ARBA00022737"/>
    </source>
</evidence>
<keyword evidence="5 9" id="KW-1133">Transmembrane helix</keyword>